<dbReference type="GO" id="GO:0010468">
    <property type="term" value="P:regulation of gene expression"/>
    <property type="evidence" value="ECO:0007669"/>
    <property type="project" value="UniProtKB-ARBA"/>
</dbReference>
<dbReference type="EMBL" id="GCKF01033667">
    <property type="protein sequence ID" value="JAG97353.1"/>
    <property type="molecule type" value="Transcribed_RNA"/>
</dbReference>
<evidence type="ECO:0000256" key="1">
    <source>
        <dbReference type="ARBA" id="ARBA00022723"/>
    </source>
</evidence>
<feature type="region of interest" description="Disordered" evidence="6">
    <location>
        <begin position="259"/>
        <end position="304"/>
    </location>
</feature>
<proteinExistence type="predicted"/>
<keyword evidence="2" id="KW-0677">Repeat</keyword>
<feature type="zinc finger region" description="C3H1-type" evidence="5">
    <location>
        <begin position="310"/>
        <end position="338"/>
    </location>
</feature>
<evidence type="ECO:0000313" key="8">
    <source>
        <dbReference type="EMBL" id="JAG97353.1"/>
    </source>
</evidence>
<dbReference type="InterPro" id="IPR045877">
    <property type="entry name" value="ZFP36-like"/>
</dbReference>
<evidence type="ECO:0000256" key="5">
    <source>
        <dbReference type="PROSITE-ProRule" id="PRU00723"/>
    </source>
</evidence>
<feature type="compositionally biased region" description="Low complexity" evidence="6">
    <location>
        <begin position="150"/>
        <end position="164"/>
    </location>
</feature>
<dbReference type="GO" id="GO:0003729">
    <property type="term" value="F:mRNA binding"/>
    <property type="evidence" value="ECO:0007669"/>
    <property type="project" value="InterPro"/>
</dbReference>
<dbReference type="PROSITE" id="PS50103">
    <property type="entry name" value="ZF_C3H1"/>
    <property type="match status" value="2"/>
</dbReference>
<dbReference type="AlphaFoldDB" id="A0A0D6R4Y8"/>
<keyword evidence="4 5" id="KW-0862">Zinc</keyword>
<dbReference type="InterPro" id="IPR000571">
    <property type="entry name" value="Znf_CCCH"/>
</dbReference>
<evidence type="ECO:0000256" key="3">
    <source>
        <dbReference type="ARBA" id="ARBA00022771"/>
    </source>
</evidence>
<sequence>MPLKTTTTTGRPAHRTMPPPPGPRITIMTTTMIPVSHGRPITDTTNISFAPMVERLRSRKPKALIIITIRSSRPTTLLSPWWGMGTRRILGVPREQRRRWSMGRARARAPRLRRSPPPPQAAERSIVPPLGGCSSRRSCAASFARARVPTSTTATSPTAWRSSANPRPIGRRSWPSRRRTAGLTAAATATSFRLMAVEVEVDPPPVVVAGGNGGGNGGEARFHKSRFCKKYYTEEGCPYGDRCNFLHDDQGRSRESVAISLGPTTSNGSGGGNEIASAAANGGGGANGNSNGNNNGNNNSGNGAFQRPMYWKTRICNKWETTGHCPFGDKCHFAHGVAELQKYGGGLLESESGATSGGLRNDLKQSASSGKLQTDPGIGTSYSVFGTDNYSMGVPNQRSLNNFQGQRQGQRPLAKWKGPDKISQIYGDWIDESEWEYANLLTVPQPEEVNQIHEEESHDG</sequence>
<dbReference type="GO" id="GO:0051252">
    <property type="term" value="P:regulation of RNA metabolic process"/>
    <property type="evidence" value="ECO:0007669"/>
    <property type="project" value="UniProtKB-ARBA"/>
</dbReference>
<dbReference type="GO" id="GO:0008270">
    <property type="term" value="F:zinc ion binding"/>
    <property type="evidence" value="ECO:0007669"/>
    <property type="project" value="UniProtKB-KW"/>
</dbReference>
<dbReference type="SMART" id="SM00356">
    <property type="entry name" value="ZnF_C3H1"/>
    <property type="match status" value="2"/>
</dbReference>
<name>A0A0D6R4Y8_ARACU</name>
<dbReference type="PANTHER" id="PTHR12547">
    <property type="entry name" value="CCCH ZINC FINGER/TIS11-RELATED"/>
    <property type="match status" value="1"/>
</dbReference>
<feature type="compositionally biased region" description="Low complexity" evidence="6">
    <location>
        <begin position="1"/>
        <end position="11"/>
    </location>
</feature>
<organism evidence="8">
    <name type="scientific">Araucaria cunninghamii</name>
    <name type="common">Hoop pine</name>
    <name type="synonym">Moreton Bay pine</name>
    <dbReference type="NCBI Taxonomy" id="56994"/>
    <lineage>
        <taxon>Eukaryota</taxon>
        <taxon>Viridiplantae</taxon>
        <taxon>Streptophyta</taxon>
        <taxon>Embryophyta</taxon>
        <taxon>Tracheophyta</taxon>
        <taxon>Spermatophyta</taxon>
        <taxon>Pinopsida</taxon>
        <taxon>Pinidae</taxon>
        <taxon>Conifers II</taxon>
        <taxon>Araucariales</taxon>
        <taxon>Araucariaceae</taxon>
        <taxon>Araucaria</taxon>
    </lineage>
</organism>
<evidence type="ECO:0000256" key="4">
    <source>
        <dbReference type="ARBA" id="ARBA00022833"/>
    </source>
</evidence>
<dbReference type="SUPFAM" id="SSF90229">
    <property type="entry name" value="CCCH zinc finger"/>
    <property type="match status" value="2"/>
</dbReference>
<feature type="compositionally biased region" description="Basic residues" evidence="6">
    <location>
        <begin position="100"/>
        <end position="114"/>
    </location>
</feature>
<dbReference type="Pfam" id="PF00642">
    <property type="entry name" value="zf-CCCH"/>
    <property type="match status" value="1"/>
</dbReference>
<reference evidence="8" key="1">
    <citation type="submission" date="2015-03" db="EMBL/GenBank/DDBJ databases">
        <title>A transcriptome of Araucaria cunninghamii, an australian fine timber species.</title>
        <authorList>
            <person name="Jing Yi C.J.Y."/>
            <person name="Yin San L.Y.S."/>
            <person name="Abdul Karim S.S."/>
            <person name="Wan Azmi N.N."/>
            <person name="Hercus R.R."/>
            <person name="Croft L.L."/>
        </authorList>
    </citation>
    <scope>NUCLEOTIDE SEQUENCE</scope>
    <source>
        <strain evidence="8">MI0301</strain>
        <tissue evidence="8">Leaf</tissue>
    </source>
</reference>
<feature type="domain" description="C3H1-type" evidence="7">
    <location>
        <begin position="310"/>
        <end position="338"/>
    </location>
</feature>
<feature type="zinc finger region" description="C3H1-type" evidence="5">
    <location>
        <begin position="222"/>
        <end position="250"/>
    </location>
</feature>
<accession>A0A0D6R4Y8</accession>
<feature type="domain" description="C3H1-type" evidence="7">
    <location>
        <begin position="222"/>
        <end position="250"/>
    </location>
</feature>
<evidence type="ECO:0000256" key="2">
    <source>
        <dbReference type="ARBA" id="ARBA00022737"/>
    </source>
</evidence>
<dbReference type="FunFam" id="4.10.1000.10:FF:000003">
    <property type="entry name" value="Zinc finger CCCH domain-containing protein"/>
    <property type="match status" value="1"/>
</dbReference>
<evidence type="ECO:0000259" key="7">
    <source>
        <dbReference type="PROSITE" id="PS50103"/>
    </source>
</evidence>
<dbReference type="PANTHER" id="PTHR12547:SF18">
    <property type="entry name" value="PROTEIN TIS11"/>
    <property type="match status" value="1"/>
</dbReference>
<dbReference type="InterPro" id="IPR041367">
    <property type="entry name" value="Znf-CCCH_4"/>
</dbReference>
<evidence type="ECO:0000256" key="6">
    <source>
        <dbReference type="SAM" id="MobiDB-lite"/>
    </source>
</evidence>
<protein>
    <recommendedName>
        <fullName evidence="7">C3H1-type domain-containing protein</fullName>
    </recommendedName>
</protein>
<keyword evidence="1 5" id="KW-0479">Metal-binding</keyword>
<feature type="region of interest" description="Disordered" evidence="6">
    <location>
        <begin position="100"/>
        <end position="129"/>
    </location>
</feature>
<feature type="region of interest" description="Disordered" evidence="6">
    <location>
        <begin position="150"/>
        <end position="180"/>
    </location>
</feature>
<feature type="region of interest" description="Disordered" evidence="6">
    <location>
        <begin position="1"/>
        <end position="23"/>
    </location>
</feature>
<dbReference type="Pfam" id="PF18044">
    <property type="entry name" value="zf-CCCH_4"/>
    <property type="match status" value="1"/>
</dbReference>
<dbReference type="Gene3D" id="4.10.1000.10">
    <property type="entry name" value="Zinc finger, CCCH-type"/>
    <property type="match status" value="2"/>
</dbReference>
<feature type="region of interest" description="Disordered" evidence="6">
    <location>
        <begin position="352"/>
        <end position="375"/>
    </location>
</feature>
<dbReference type="InterPro" id="IPR036855">
    <property type="entry name" value="Znf_CCCH_sf"/>
</dbReference>
<feature type="compositionally biased region" description="Low complexity" evidence="6">
    <location>
        <begin position="288"/>
        <end position="304"/>
    </location>
</feature>
<keyword evidence="3 5" id="KW-0863">Zinc-finger</keyword>